<feature type="domain" description="CBS" evidence="20">
    <location>
        <begin position="151"/>
        <end position="209"/>
    </location>
</feature>
<evidence type="ECO:0000256" key="8">
    <source>
        <dbReference type="ARBA" id="ARBA00022958"/>
    </source>
</evidence>
<evidence type="ECO:0000256" key="19">
    <source>
        <dbReference type="RuleBase" id="RU003928"/>
    </source>
</evidence>
<feature type="binding site" evidence="13">
    <location>
        <position position="468"/>
    </location>
    <ligand>
        <name>K(+)</name>
        <dbReference type="ChEBI" id="CHEBI:29103"/>
        <note>ligand shared between two tetrameric partners</note>
    </ligand>
</feature>
<feature type="domain" description="CBS" evidence="20">
    <location>
        <begin position="92"/>
        <end position="147"/>
    </location>
</feature>
<dbReference type="SMART" id="SM00116">
    <property type="entry name" value="CBS"/>
    <property type="match status" value="2"/>
</dbReference>
<dbReference type="CDD" id="cd00381">
    <property type="entry name" value="IMPDH"/>
    <property type="match status" value="1"/>
</dbReference>
<feature type="binding site" evidence="15">
    <location>
        <begin position="246"/>
        <end position="248"/>
    </location>
    <ligand>
        <name>NAD(+)</name>
        <dbReference type="ChEBI" id="CHEBI:57540"/>
    </ligand>
</feature>
<comment type="catalytic activity">
    <reaction evidence="12 13 19">
        <text>IMP + NAD(+) + H2O = XMP + NADH + H(+)</text>
        <dbReference type="Rhea" id="RHEA:11708"/>
        <dbReference type="ChEBI" id="CHEBI:15377"/>
        <dbReference type="ChEBI" id="CHEBI:15378"/>
        <dbReference type="ChEBI" id="CHEBI:57464"/>
        <dbReference type="ChEBI" id="CHEBI:57540"/>
        <dbReference type="ChEBI" id="CHEBI:57945"/>
        <dbReference type="ChEBI" id="CHEBI:58053"/>
        <dbReference type="EC" id="1.1.1.205"/>
    </reaction>
</comment>
<keyword evidence="8 13" id="KW-0630">Potassium</keyword>
<dbReference type="HAMAP" id="MF_01964">
    <property type="entry name" value="IMPDH"/>
    <property type="match status" value="1"/>
</dbReference>
<dbReference type="InterPro" id="IPR001093">
    <property type="entry name" value="IMP_DH_GMPRt"/>
</dbReference>
<feature type="binding site" evidence="13">
    <location>
        <position position="246"/>
    </location>
    <ligand>
        <name>NAD(+)</name>
        <dbReference type="ChEBI" id="CHEBI:57540"/>
    </ligand>
</feature>
<accession>A0A918RR13</accession>
<dbReference type="GO" id="GO:0003938">
    <property type="term" value="F:IMP dehydrogenase activity"/>
    <property type="evidence" value="ECO:0007669"/>
    <property type="project" value="UniProtKB-UniRule"/>
</dbReference>
<reference evidence="21" key="2">
    <citation type="submission" date="2020-09" db="EMBL/GenBank/DDBJ databases">
        <authorList>
            <person name="Sun Q."/>
            <person name="Kim S."/>
        </authorList>
    </citation>
    <scope>NUCLEOTIDE SEQUENCE</scope>
    <source>
        <strain evidence="21">KCTC 12711</strain>
    </source>
</reference>
<feature type="binding site" evidence="13">
    <location>
        <position position="301"/>
    </location>
    <ligand>
        <name>IMP</name>
        <dbReference type="ChEBI" id="CHEBI:58053"/>
    </ligand>
</feature>
<keyword evidence="6 13" id="KW-0332">GMP biosynthesis</keyword>
<dbReference type="InterPro" id="IPR015875">
    <property type="entry name" value="IMP_DH/GMP_Rdtase_CS"/>
</dbReference>
<reference evidence="21" key="1">
    <citation type="journal article" date="2014" name="Int. J. Syst. Evol. Microbiol.">
        <title>Complete genome sequence of Corynebacterium casei LMG S-19264T (=DSM 44701T), isolated from a smear-ripened cheese.</title>
        <authorList>
            <consortium name="US DOE Joint Genome Institute (JGI-PGF)"/>
            <person name="Walter F."/>
            <person name="Albersmeier A."/>
            <person name="Kalinowski J."/>
            <person name="Ruckert C."/>
        </authorList>
    </citation>
    <scope>NUCLEOTIDE SEQUENCE</scope>
    <source>
        <strain evidence="21">KCTC 12711</strain>
    </source>
</reference>
<evidence type="ECO:0000256" key="2">
    <source>
        <dbReference type="ARBA" id="ARBA00005502"/>
    </source>
</evidence>
<dbReference type="SUPFAM" id="SSF51412">
    <property type="entry name" value="Inosine monophosphate dehydrogenase (IMPDH)"/>
    <property type="match status" value="1"/>
</dbReference>
<dbReference type="GO" id="GO:0006177">
    <property type="term" value="P:GMP biosynthetic process"/>
    <property type="evidence" value="ECO:0007669"/>
    <property type="project" value="UniProtKB-UniRule"/>
</dbReference>
<evidence type="ECO:0000256" key="1">
    <source>
        <dbReference type="ARBA" id="ARBA00001958"/>
    </source>
</evidence>
<dbReference type="SMART" id="SM01240">
    <property type="entry name" value="IMPDH"/>
    <property type="match status" value="1"/>
</dbReference>
<organism evidence="21 22">
    <name type="scientific">Arenicella chitinivorans</name>
    <dbReference type="NCBI Taxonomy" id="1329800"/>
    <lineage>
        <taxon>Bacteria</taxon>
        <taxon>Pseudomonadati</taxon>
        <taxon>Pseudomonadota</taxon>
        <taxon>Gammaproteobacteria</taxon>
        <taxon>Arenicellales</taxon>
        <taxon>Arenicellaceae</taxon>
        <taxon>Arenicella</taxon>
    </lineage>
</organism>
<dbReference type="PANTHER" id="PTHR11911">
    <property type="entry name" value="INOSINE-5-MONOPHOSPHATE DEHYDROGENASE RELATED"/>
    <property type="match status" value="1"/>
</dbReference>
<evidence type="ECO:0000256" key="4">
    <source>
        <dbReference type="ARBA" id="ARBA00022723"/>
    </source>
</evidence>
<feature type="binding site" description="in other chain" evidence="13 16">
    <location>
        <position position="303"/>
    </location>
    <ligand>
        <name>K(+)</name>
        <dbReference type="ChEBI" id="CHEBI:29103"/>
        <note>ligand shared between two tetrameric partners</note>
    </ligand>
</feature>
<dbReference type="InterPro" id="IPR046342">
    <property type="entry name" value="CBS_dom_sf"/>
</dbReference>
<dbReference type="InterPro" id="IPR013785">
    <property type="entry name" value="Aldolase_TIM"/>
</dbReference>
<evidence type="ECO:0000256" key="16">
    <source>
        <dbReference type="PIRSR" id="PIRSR000130-4"/>
    </source>
</evidence>
<feature type="binding site" evidence="13">
    <location>
        <position position="469"/>
    </location>
    <ligand>
        <name>K(+)</name>
        <dbReference type="ChEBI" id="CHEBI:29103"/>
        <note>ligand shared between two tetrameric partners</note>
    </ligand>
</feature>
<evidence type="ECO:0000256" key="5">
    <source>
        <dbReference type="ARBA" id="ARBA00022737"/>
    </source>
</evidence>
<feature type="binding site" description="in other chain" evidence="13 16">
    <location>
        <position position="298"/>
    </location>
    <ligand>
        <name>K(+)</name>
        <dbReference type="ChEBI" id="CHEBI:29103"/>
        <note>ligand shared between two tetrameric partners</note>
    </ligand>
</feature>
<evidence type="ECO:0000256" key="7">
    <source>
        <dbReference type="ARBA" id="ARBA00022755"/>
    </source>
</evidence>
<evidence type="ECO:0000313" key="22">
    <source>
        <dbReference type="Proteomes" id="UP000614811"/>
    </source>
</evidence>
<dbReference type="EC" id="1.1.1.205" evidence="13 19"/>
<keyword evidence="11 17" id="KW-0129">CBS domain</keyword>
<dbReference type="GO" id="GO:0006183">
    <property type="term" value="P:GTP biosynthetic process"/>
    <property type="evidence" value="ECO:0007669"/>
    <property type="project" value="TreeGrafter"/>
</dbReference>
<feature type="active site" description="Proton acceptor" evidence="13 14">
    <location>
        <position position="399"/>
    </location>
</feature>
<sequence>MENIKQALTFDDVLLVPAKSDVLPRDVDLSTQLTQSIRLGIPLLSAAMDTVTEARMAICLAQEGGLSIVHKNMSPELQARNVSKVKKFESGVINDPIKVSPATSIGEVIALTRKHKISGVPVVDGDNLVGIVTSRDLRFETRYDEPVSTAMTPRDKLVTVKEGASKDEIQGLLHAHRIEKVLVVDDAFHLKGLVTVKDIQKSTDHPNASKDNNGNLRVGAAVGTGADTETRVQLLAQAGVDVIVVDTAHGHSAGVIETVRRIKQQYPEIQVVGGNIATAAAALDLVAAGADAVKVGIGPGSICTTRMVAGVGVPQITAVYDVAQALKGKNIPLIADGGLRFSGDVAKAIAAGASCVMVGGLLAGTDEAPGEIELYQGRSYKSYRGMGSIGAMEQGSKDRYFQSDESEVQKLVPEGIEGRVPYKGPAIHIIHQLMGGLRSSMGYTGNATMSAMRSNCEFVQITNAGVAESHVHDVTITKEAPNYRS</sequence>
<feature type="binding site" evidence="13">
    <location>
        <begin position="359"/>
        <end position="360"/>
    </location>
    <ligand>
        <name>IMP</name>
        <dbReference type="ChEBI" id="CHEBI:58053"/>
    </ligand>
</feature>
<keyword evidence="9 13" id="KW-0560">Oxidoreductase</keyword>
<evidence type="ECO:0000256" key="15">
    <source>
        <dbReference type="PIRSR" id="PIRSR000130-3"/>
    </source>
</evidence>
<dbReference type="Pfam" id="PF00571">
    <property type="entry name" value="CBS"/>
    <property type="match status" value="2"/>
</dbReference>
<dbReference type="GO" id="GO:0046872">
    <property type="term" value="F:metal ion binding"/>
    <property type="evidence" value="ECO:0007669"/>
    <property type="project" value="UniProtKB-UniRule"/>
</dbReference>
<keyword evidence="7 13" id="KW-0658">Purine biosynthesis</keyword>
<keyword evidence="5" id="KW-0677">Repeat</keyword>
<dbReference type="Proteomes" id="UP000614811">
    <property type="component" value="Unassembled WGS sequence"/>
</dbReference>
<feature type="binding site" description="in other chain" evidence="13 16">
    <location>
        <position position="300"/>
    </location>
    <ligand>
        <name>K(+)</name>
        <dbReference type="ChEBI" id="CHEBI:29103"/>
        <note>ligand shared between two tetrameric partners</note>
    </ligand>
</feature>
<evidence type="ECO:0000256" key="6">
    <source>
        <dbReference type="ARBA" id="ARBA00022749"/>
    </source>
</evidence>
<dbReference type="PANTHER" id="PTHR11911:SF111">
    <property type="entry name" value="INOSINE-5'-MONOPHOSPHATE DEHYDROGENASE"/>
    <property type="match status" value="1"/>
</dbReference>
<evidence type="ECO:0000256" key="11">
    <source>
        <dbReference type="ARBA" id="ARBA00023122"/>
    </source>
</evidence>
<feature type="binding site" evidence="13">
    <location>
        <begin position="336"/>
        <end position="338"/>
    </location>
    <ligand>
        <name>IMP</name>
        <dbReference type="ChEBI" id="CHEBI:58053"/>
    </ligand>
</feature>
<protein>
    <recommendedName>
        <fullName evidence="13 19">Inosine-5'-monophosphate dehydrogenase</fullName>
        <shortName evidence="13">IMP dehydrogenase</shortName>
        <shortName evidence="13">IMPD</shortName>
        <shortName evidence="13">IMPDH</shortName>
        <ecNumber evidence="13 19">1.1.1.205</ecNumber>
    </recommendedName>
</protein>
<dbReference type="CDD" id="cd04601">
    <property type="entry name" value="CBS_pair_IMPDH"/>
    <property type="match status" value="1"/>
</dbReference>
<comment type="caution">
    <text evidence="21">The sequence shown here is derived from an EMBL/GenBank/DDBJ whole genome shotgun (WGS) entry which is preliminary data.</text>
</comment>
<evidence type="ECO:0000256" key="10">
    <source>
        <dbReference type="ARBA" id="ARBA00023027"/>
    </source>
</evidence>
<evidence type="ECO:0000313" key="21">
    <source>
        <dbReference type="EMBL" id="GHA08888.1"/>
    </source>
</evidence>
<comment type="activity regulation">
    <text evidence="13">Mycophenolic acid (MPA) is a non-competitive inhibitor that prevents formation of the closed enzyme conformation by binding to the same site as the amobile flap. In contrast, mizoribine monophosphate (MZP) is a competitive inhibitor that induces the closed conformation. MPA is a potent inhibitor of mammalian IMPDHs but a poor inhibitor of the bacterial enzymes. MZP is a more potent inhibitor of bacterial IMPDH.</text>
</comment>
<evidence type="ECO:0000256" key="14">
    <source>
        <dbReference type="PIRSR" id="PIRSR000130-1"/>
    </source>
</evidence>
<feature type="binding site" evidence="13">
    <location>
        <position position="414"/>
    </location>
    <ligand>
        <name>IMP</name>
        <dbReference type="ChEBI" id="CHEBI:58053"/>
    </ligand>
</feature>
<dbReference type="InterPro" id="IPR000644">
    <property type="entry name" value="CBS_dom"/>
</dbReference>
<evidence type="ECO:0000259" key="20">
    <source>
        <dbReference type="PROSITE" id="PS51371"/>
    </source>
</evidence>
<evidence type="ECO:0000256" key="18">
    <source>
        <dbReference type="RuleBase" id="RU003927"/>
    </source>
</evidence>
<evidence type="ECO:0000256" key="3">
    <source>
        <dbReference type="ARBA" id="ARBA00011881"/>
    </source>
</evidence>
<dbReference type="GO" id="GO:0000166">
    <property type="term" value="F:nucleotide binding"/>
    <property type="evidence" value="ECO:0007669"/>
    <property type="project" value="UniProtKB-UniRule"/>
</dbReference>
<dbReference type="EMBL" id="BMXA01000002">
    <property type="protein sequence ID" value="GHA08888.1"/>
    <property type="molecule type" value="Genomic_DNA"/>
</dbReference>
<keyword evidence="10 13" id="KW-0520">NAD</keyword>
<comment type="function">
    <text evidence="13">Catalyzes the conversion of inosine 5'-phosphate (IMP) to xanthosine 5'-phosphate (XMP), the first committed and rate-limiting step in the de novo synthesis of guanine nucleotides, and therefore plays an important role in the regulation of cell growth.</text>
</comment>
<dbReference type="SUPFAM" id="SSF54631">
    <property type="entry name" value="CBS-domain pair"/>
    <property type="match status" value="1"/>
</dbReference>
<comment type="pathway">
    <text evidence="13 19">Purine metabolism; XMP biosynthesis via de novo pathway; XMP from IMP: step 1/1.</text>
</comment>
<comment type="similarity">
    <text evidence="2 13 18">Belongs to the IMPDH/GMPR family.</text>
</comment>
<evidence type="ECO:0000256" key="12">
    <source>
        <dbReference type="ARBA" id="ARBA00048028"/>
    </source>
</evidence>
<gene>
    <name evidence="13 21" type="primary">guaB</name>
    <name evidence="21" type="ORF">GCM10008090_18480</name>
</gene>
<dbReference type="AlphaFoldDB" id="A0A918RR13"/>
<evidence type="ECO:0000256" key="17">
    <source>
        <dbReference type="PROSITE-ProRule" id="PRU00703"/>
    </source>
</evidence>
<dbReference type="PROSITE" id="PS00487">
    <property type="entry name" value="IMP_DH_GMP_RED"/>
    <property type="match status" value="1"/>
</dbReference>
<dbReference type="Gene3D" id="3.20.20.70">
    <property type="entry name" value="Aldolase class I"/>
    <property type="match status" value="1"/>
</dbReference>
<keyword evidence="4 13" id="KW-0479">Metal-binding</keyword>
<dbReference type="FunFam" id="3.20.20.70:FF:000003">
    <property type="entry name" value="GMP reductase"/>
    <property type="match status" value="1"/>
</dbReference>
<dbReference type="PROSITE" id="PS51371">
    <property type="entry name" value="CBS"/>
    <property type="match status" value="2"/>
</dbReference>
<dbReference type="RefSeq" id="WP_189400079.1">
    <property type="nucleotide sequence ID" value="NZ_BMXA01000002.1"/>
</dbReference>
<name>A0A918RR13_9GAMM</name>
<feature type="binding site" evidence="13">
    <location>
        <position position="470"/>
    </location>
    <ligand>
        <name>K(+)</name>
        <dbReference type="ChEBI" id="CHEBI:29103"/>
        <note>ligand shared between two tetrameric partners</note>
    </ligand>
</feature>
<dbReference type="NCBIfam" id="TIGR01302">
    <property type="entry name" value="IMP_dehydrog"/>
    <property type="match status" value="1"/>
</dbReference>
<evidence type="ECO:0000256" key="9">
    <source>
        <dbReference type="ARBA" id="ARBA00023002"/>
    </source>
</evidence>
<proteinExistence type="inferred from homology"/>
<feature type="binding site" evidence="13 15">
    <location>
        <begin position="296"/>
        <end position="298"/>
    </location>
    <ligand>
        <name>NAD(+)</name>
        <dbReference type="ChEBI" id="CHEBI:57540"/>
    </ligand>
</feature>
<comment type="cofactor">
    <cofactor evidence="1 13">
        <name>K(+)</name>
        <dbReference type="ChEBI" id="CHEBI:29103"/>
    </cofactor>
</comment>
<feature type="binding site" evidence="13">
    <location>
        <begin position="383"/>
        <end position="387"/>
    </location>
    <ligand>
        <name>IMP</name>
        <dbReference type="ChEBI" id="CHEBI:58053"/>
    </ligand>
</feature>
<keyword evidence="22" id="KW-1185">Reference proteome</keyword>
<dbReference type="InterPro" id="IPR005990">
    <property type="entry name" value="IMP_DH"/>
</dbReference>
<dbReference type="PIRSF" id="PIRSF000130">
    <property type="entry name" value="IMPDH"/>
    <property type="match status" value="1"/>
</dbReference>
<dbReference type="Pfam" id="PF00478">
    <property type="entry name" value="IMPDH"/>
    <property type="match status" value="1"/>
</dbReference>
<evidence type="ECO:0000256" key="13">
    <source>
        <dbReference type="HAMAP-Rule" id="MF_01964"/>
    </source>
</evidence>
<comment type="subunit">
    <text evidence="3 13">Homotetramer.</text>
</comment>
<comment type="caution">
    <text evidence="13">Lacks conserved residue(s) required for the propagation of feature annotation.</text>
</comment>
<feature type="active site" description="Thioimidate intermediate" evidence="13 14">
    <location>
        <position position="303"/>
    </location>
</feature>